<gene>
    <name evidence="2" type="ORF">VHA_000286</name>
</gene>
<dbReference type="EMBL" id="ADAQ01000007">
    <property type="protein sequence ID" value="EEY73994.1"/>
    <property type="molecule type" value="Genomic_DNA"/>
</dbReference>
<dbReference type="Proteomes" id="UP000003604">
    <property type="component" value="Unassembled WGS sequence"/>
</dbReference>
<dbReference type="eggNOG" id="ENOG502ZBY8">
    <property type="taxonomic scope" value="Bacteria"/>
</dbReference>
<feature type="region of interest" description="Disordered" evidence="1">
    <location>
        <begin position="254"/>
        <end position="280"/>
    </location>
</feature>
<dbReference type="AlphaFoldDB" id="D0I3H3"/>
<comment type="caution">
    <text evidence="2">The sequence shown here is derived from an EMBL/GenBank/DDBJ whole genome shotgun (WGS) entry which is preliminary data.</text>
</comment>
<name>D0I3H3_GRIHO</name>
<keyword evidence="3" id="KW-1185">Reference proteome</keyword>
<evidence type="ECO:0000313" key="2">
    <source>
        <dbReference type="EMBL" id="EEY73994.1"/>
    </source>
</evidence>
<dbReference type="OrthoDB" id="5625143at2"/>
<feature type="region of interest" description="Disordered" evidence="1">
    <location>
        <begin position="206"/>
        <end position="233"/>
    </location>
</feature>
<evidence type="ECO:0000313" key="3">
    <source>
        <dbReference type="Proteomes" id="UP000003604"/>
    </source>
</evidence>
<reference evidence="2 3" key="1">
    <citation type="submission" date="2009-10" db="EMBL/GenBank/DDBJ databases">
        <authorList>
            <consortium name="Los Alamos National Laboratory (LANL)"/>
            <consortium name="National Microbial Pathogen Data Resource (NMPDR)"/>
            <person name="Saunders E.H."/>
            <person name="Munk A.C."/>
            <person name="Tapia R."/>
            <person name="Green L."/>
            <person name="Rogers Y."/>
            <person name="Detter J.C."/>
            <person name="Bruce D."/>
            <person name="Brettin T.S."/>
            <person name="Colwell R.R."/>
            <person name="Huq A."/>
            <person name="Grim C.J."/>
            <person name="Hasan N.A."/>
            <person name="Bartels D."/>
            <person name="Vonstein V."/>
        </authorList>
    </citation>
    <scope>NUCLEOTIDE SEQUENCE [LARGE SCALE GENOMIC DNA]</scope>
    <source>
        <strain evidence="2 3">CIP 101886</strain>
    </source>
</reference>
<protein>
    <submittedName>
        <fullName evidence="2">Probable capsid scaffolding protein</fullName>
    </submittedName>
</protein>
<dbReference type="Pfam" id="PF05929">
    <property type="entry name" value="Phage_GPO"/>
    <property type="match status" value="1"/>
</dbReference>
<evidence type="ECO:0000256" key="1">
    <source>
        <dbReference type="SAM" id="MobiDB-lite"/>
    </source>
</evidence>
<dbReference type="GeneID" id="58896391"/>
<dbReference type="InterPro" id="IPR009228">
    <property type="entry name" value="Capsid_scaffold_GpO"/>
</dbReference>
<proteinExistence type="predicted"/>
<organism evidence="2 3">
    <name type="scientific">Grimontia hollisae CIP 101886</name>
    <dbReference type="NCBI Taxonomy" id="675812"/>
    <lineage>
        <taxon>Bacteria</taxon>
        <taxon>Pseudomonadati</taxon>
        <taxon>Pseudomonadota</taxon>
        <taxon>Gammaproteobacteria</taxon>
        <taxon>Vibrionales</taxon>
        <taxon>Vibrionaceae</taxon>
        <taxon>Grimontia</taxon>
    </lineage>
</organism>
<accession>D0I3H3</accession>
<dbReference type="RefSeq" id="WP_005501144.1">
    <property type="nucleotide sequence ID" value="NZ_ADAQ01000007.1"/>
</dbReference>
<sequence>MPQLLTNWIRIATAGNAIDGRVILDNVIQEMADTYNPDEYTARIWPDHRRWFGAWGDVVALKAEEWQGKLRLFARLRPNSQLMQANEMDQKTFCSIEINVKDFDGTGKHYLGGLGVTDEPGSLGTEKLKFCKATSKLYSEPEHFVIEEVTEENTEKTPAWRKLFSFSKPKPTEDTDVTEEQLKAALEGALEPFASRLAAIEQQFSAPPDGEETEPGGDNGGDTPTAPTVEQFSAAVTDAIKPLADKLSGLETQFNTLLEEAPDQRPSGEGANDNTTVEAF</sequence>